<evidence type="ECO:0000256" key="4">
    <source>
        <dbReference type="ARBA" id="ARBA00022679"/>
    </source>
</evidence>
<dbReference type="InterPro" id="IPR036890">
    <property type="entry name" value="HATPase_C_sf"/>
</dbReference>
<evidence type="ECO:0000256" key="8">
    <source>
        <dbReference type="ARBA" id="ARBA00023012"/>
    </source>
</evidence>
<dbReference type="Proteomes" id="UP001500305">
    <property type="component" value="Unassembled WGS sequence"/>
</dbReference>
<reference evidence="12 13" key="1">
    <citation type="journal article" date="2019" name="Int. J. Syst. Evol. Microbiol.">
        <title>The Global Catalogue of Microorganisms (GCM) 10K type strain sequencing project: providing services to taxonomists for standard genome sequencing and annotation.</title>
        <authorList>
            <consortium name="The Broad Institute Genomics Platform"/>
            <consortium name="The Broad Institute Genome Sequencing Center for Infectious Disease"/>
            <person name="Wu L."/>
            <person name="Ma J."/>
        </authorList>
    </citation>
    <scope>NUCLEOTIDE SEQUENCE [LARGE SCALE GENOMIC DNA]</scope>
    <source>
        <strain evidence="12 13">JCM 7356</strain>
    </source>
</reference>
<evidence type="ECO:0000256" key="9">
    <source>
        <dbReference type="SAM" id="MobiDB-lite"/>
    </source>
</evidence>
<proteinExistence type="predicted"/>
<keyword evidence="5" id="KW-0547">Nucleotide-binding</keyword>
<dbReference type="CDD" id="cd16917">
    <property type="entry name" value="HATPase_UhpB-NarQ-NarX-like"/>
    <property type="match status" value="1"/>
</dbReference>
<accession>A0ABN3DCT4</accession>
<keyword evidence="3" id="KW-0597">Phosphoprotein</keyword>
<sequence length="443" mass="46613">MKIRPPANVLSDLRSALPELRALAVSLGHALITPTGGAEPLLGGSRHRWVRSLPYVIAGALNAALIPTGTVHLHTSYELPVPTAAALVVAQTAPLLVAVTRPLAVWWVVFPASVAGAVLTLDTPHGAGPWPWSVTTLIGYLFLMLALAVRESGRTLLAVWMATGLATAGAGAAFTRSGDAGAPLPIVLSGAVLLLGWSLRGRGEARRLLAEQEQISEAERGRRTLLEERARIARELHDVVAHHMSVITVQADSAPYRIGGLPAEAVEEFGTIAAAARSSLTEMRRLLGVLRSEESAADRTPQPGLDQVPELVDTVAQAGVRAELAVTEEVHALGELPQAVGLSTYRIVQEALANVVRHAPRAQVWVSIAAEDEALRITVVDTGPPGGQDRTGIESSEGTGHGLVGMRERVRLLGGRLDTGPLPDGGFRVAAVLPVNQPEEPST</sequence>
<dbReference type="Gene3D" id="3.30.565.10">
    <property type="entry name" value="Histidine kinase-like ATPase, C-terminal domain"/>
    <property type="match status" value="1"/>
</dbReference>
<dbReference type="PANTHER" id="PTHR24421">
    <property type="entry name" value="NITRATE/NITRITE SENSOR PROTEIN NARX-RELATED"/>
    <property type="match status" value="1"/>
</dbReference>
<dbReference type="SUPFAM" id="SSF55874">
    <property type="entry name" value="ATPase domain of HSP90 chaperone/DNA topoisomerase II/histidine kinase"/>
    <property type="match status" value="1"/>
</dbReference>
<keyword evidence="13" id="KW-1185">Reference proteome</keyword>
<dbReference type="EMBL" id="BAAATR010000001">
    <property type="protein sequence ID" value="GAA2227406.1"/>
    <property type="molecule type" value="Genomic_DNA"/>
</dbReference>
<evidence type="ECO:0000313" key="13">
    <source>
        <dbReference type="Proteomes" id="UP001500305"/>
    </source>
</evidence>
<name>A0ABN3DCT4_9ACTN</name>
<dbReference type="InterPro" id="IPR003594">
    <property type="entry name" value="HATPase_dom"/>
</dbReference>
<dbReference type="Pfam" id="PF07730">
    <property type="entry name" value="HisKA_3"/>
    <property type="match status" value="1"/>
</dbReference>
<feature type="transmembrane region" description="Helical" evidence="10">
    <location>
        <begin position="53"/>
        <end position="73"/>
    </location>
</feature>
<protein>
    <recommendedName>
        <fullName evidence="2">histidine kinase</fullName>
        <ecNumber evidence="2">2.7.13.3</ecNumber>
    </recommendedName>
</protein>
<gene>
    <name evidence="12" type="ORF">GCM10010430_03550</name>
</gene>
<keyword evidence="10" id="KW-1133">Transmembrane helix</keyword>
<keyword evidence="6 12" id="KW-0418">Kinase</keyword>
<feature type="region of interest" description="Disordered" evidence="9">
    <location>
        <begin position="380"/>
        <end position="401"/>
    </location>
</feature>
<feature type="transmembrane region" description="Helical" evidence="10">
    <location>
        <begin position="130"/>
        <end position="149"/>
    </location>
</feature>
<dbReference type="InterPro" id="IPR011712">
    <property type="entry name" value="Sig_transdc_His_kin_sub3_dim/P"/>
</dbReference>
<dbReference type="InterPro" id="IPR005467">
    <property type="entry name" value="His_kinase_dom"/>
</dbReference>
<dbReference type="InterPro" id="IPR050482">
    <property type="entry name" value="Sensor_HK_TwoCompSys"/>
</dbReference>
<dbReference type="Pfam" id="PF02518">
    <property type="entry name" value="HATPase_c"/>
    <property type="match status" value="1"/>
</dbReference>
<evidence type="ECO:0000256" key="3">
    <source>
        <dbReference type="ARBA" id="ARBA00022553"/>
    </source>
</evidence>
<comment type="caution">
    <text evidence="12">The sequence shown here is derived from an EMBL/GenBank/DDBJ whole genome shotgun (WGS) entry which is preliminary data.</text>
</comment>
<organism evidence="12 13">
    <name type="scientific">Kitasatospora cystarginea</name>
    <dbReference type="NCBI Taxonomy" id="58350"/>
    <lineage>
        <taxon>Bacteria</taxon>
        <taxon>Bacillati</taxon>
        <taxon>Actinomycetota</taxon>
        <taxon>Actinomycetes</taxon>
        <taxon>Kitasatosporales</taxon>
        <taxon>Streptomycetaceae</taxon>
        <taxon>Kitasatospora</taxon>
    </lineage>
</organism>
<keyword evidence="4" id="KW-0808">Transferase</keyword>
<dbReference type="GO" id="GO:0016301">
    <property type="term" value="F:kinase activity"/>
    <property type="evidence" value="ECO:0007669"/>
    <property type="project" value="UniProtKB-KW"/>
</dbReference>
<dbReference type="SMART" id="SM00387">
    <property type="entry name" value="HATPase_c"/>
    <property type="match status" value="1"/>
</dbReference>
<dbReference type="PROSITE" id="PS50109">
    <property type="entry name" value="HIS_KIN"/>
    <property type="match status" value="1"/>
</dbReference>
<dbReference type="EC" id="2.7.13.3" evidence="2"/>
<dbReference type="PANTHER" id="PTHR24421:SF10">
    <property type="entry name" value="NITRATE_NITRITE SENSOR PROTEIN NARQ"/>
    <property type="match status" value="1"/>
</dbReference>
<evidence type="ECO:0000256" key="2">
    <source>
        <dbReference type="ARBA" id="ARBA00012438"/>
    </source>
</evidence>
<evidence type="ECO:0000256" key="10">
    <source>
        <dbReference type="SAM" id="Phobius"/>
    </source>
</evidence>
<evidence type="ECO:0000256" key="6">
    <source>
        <dbReference type="ARBA" id="ARBA00022777"/>
    </source>
</evidence>
<keyword evidence="10" id="KW-0812">Transmembrane</keyword>
<evidence type="ECO:0000256" key="7">
    <source>
        <dbReference type="ARBA" id="ARBA00022840"/>
    </source>
</evidence>
<feature type="domain" description="Histidine kinase" evidence="11">
    <location>
        <begin position="346"/>
        <end position="437"/>
    </location>
</feature>
<dbReference type="Gene3D" id="1.20.5.1930">
    <property type="match status" value="1"/>
</dbReference>
<dbReference type="RefSeq" id="WP_344634347.1">
    <property type="nucleotide sequence ID" value="NZ_BAAATR010000001.1"/>
</dbReference>
<comment type="catalytic activity">
    <reaction evidence="1">
        <text>ATP + protein L-histidine = ADP + protein N-phospho-L-histidine.</text>
        <dbReference type="EC" id="2.7.13.3"/>
    </reaction>
</comment>
<keyword evidence="7" id="KW-0067">ATP-binding</keyword>
<feature type="transmembrane region" description="Helical" evidence="10">
    <location>
        <begin position="79"/>
        <end position="97"/>
    </location>
</feature>
<keyword evidence="8" id="KW-0902">Two-component regulatory system</keyword>
<keyword evidence="10" id="KW-0472">Membrane</keyword>
<evidence type="ECO:0000313" key="12">
    <source>
        <dbReference type="EMBL" id="GAA2227406.1"/>
    </source>
</evidence>
<evidence type="ECO:0000259" key="11">
    <source>
        <dbReference type="PROSITE" id="PS50109"/>
    </source>
</evidence>
<evidence type="ECO:0000256" key="1">
    <source>
        <dbReference type="ARBA" id="ARBA00000085"/>
    </source>
</evidence>
<feature type="transmembrane region" description="Helical" evidence="10">
    <location>
        <begin position="180"/>
        <end position="199"/>
    </location>
</feature>
<feature type="transmembrane region" description="Helical" evidence="10">
    <location>
        <begin position="156"/>
        <end position="174"/>
    </location>
</feature>
<feature type="transmembrane region" description="Helical" evidence="10">
    <location>
        <begin position="104"/>
        <end position="124"/>
    </location>
</feature>
<evidence type="ECO:0000256" key="5">
    <source>
        <dbReference type="ARBA" id="ARBA00022741"/>
    </source>
</evidence>